<gene>
    <name evidence="2" type="ORF">METZ01_LOCUS381062</name>
</gene>
<feature type="non-terminal residue" evidence="2">
    <location>
        <position position="1"/>
    </location>
</feature>
<reference evidence="2" key="1">
    <citation type="submission" date="2018-05" db="EMBL/GenBank/DDBJ databases">
        <authorList>
            <person name="Lanie J.A."/>
            <person name="Ng W.-L."/>
            <person name="Kazmierczak K.M."/>
            <person name="Andrzejewski T.M."/>
            <person name="Davidsen T.M."/>
            <person name="Wayne K.J."/>
            <person name="Tettelin H."/>
            <person name="Glass J.I."/>
            <person name="Rusch D."/>
            <person name="Podicherti R."/>
            <person name="Tsui H.-C.T."/>
            <person name="Winkler M.E."/>
        </authorList>
    </citation>
    <scope>NUCLEOTIDE SEQUENCE</scope>
</reference>
<feature type="compositionally biased region" description="Basic and acidic residues" evidence="1">
    <location>
        <begin position="8"/>
        <end position="20"/>
    </location>
</feature>
<evidence type="ECO:0000313" key="2">
    <source>
        <dbReference type="EMBL" id="SVD28208.1"/>
    </source>
</evidence>
<evidence type="ECO:0000256" key="1">
    <source>
        <dbReference type="SAM" id="MobiDB-lite"/>
    </source>
</evidence>
<organism evidence="2">
    <name type="scientific">marine metagenome</name>
    <dbReference type="NCBI Taxonomy" id="408172"/>
    <lineage>
        <taxon>unclassified sequences</taxon>
        <taxon>metagenomes</taxon>
        <taxon>ecological metagenomes</taxon>
    </lineage>
</organism>
<accession>A0A382U3F4</accession>
<sequence>VLAGATKRYPDSPSAKHDPTPDLTSRNAPGFMIARGTMSDPTGSRRECDSAVDIGEGIHCIKADKPP</sequence>
<proteinExistence type="predicted"/>
<feature type="non-terminal residue" evidence="2">
    <location>
        <position position="67"/>
    </location>
</feature>
<name>A0A382U3F4_9ZZZZ</name>
<dbReference type="AlphaFoldDB" id="A0A382U3F4"/>
<dbReference type="EMBL" id="UINC01140836">
    <property type="protein sequence ID" value="SVD28208.1"/>
    <property type="molecule type" value="Genomic_DNA"/>
</dbReference>
<protein>
    <submittedName>
        <fullName evidence="2">Uncharacterized protein</fullName>
    </submittedName>
</protein>
<feature type="region of interest" description="Disordered" evidence="1">
    <location>
        <begin position="1"/>
        <end position="48"/>
    </location>
</feature>